<name>A0A0W8EH32_9ZZZZ</name>
<accession>A0A0W8EH32</accession>
<dbReference type="EMBL" id="LNQE01001761">
    <property type="protein sequence ID" value="KUG07897.1"/>
    <property type="molecule type" value="Genomic_DNA"/>
</dbReference>
<reference evidence="1" key="1">
    <citation type="journal article" date="2015" name="Proc. Natl. Acad. Sci. U.S.A.">
        <title>Networks of energetic and metabolic interactions define dynamics in microbial communities.</title>
        <authorList>
            <person name="Embree M."/>
            <person name="Liu J.K."/>
            <person name="Al-Bassam M.M."/>
            <person name="Zengler K."/>
        </authorList>
    </citation>
    <scope>NUCLEOTIDE SEQUENCE</scope>
</reference>
<comment type="caution">
    <text evidence="1">The sequence shown here is derived from an EMBL/GenBank/DDBJ whole genome shotgun (WGS) entry which is preliminary data.</text>
</comment>
<proteinExistence type="predicted"/>
<sequence length="60" mass="6618">MGSFQHGPGIGNDNNYLRGERGLFDGAYRVAQVSPAGRWGAFPFVLPPEVILSYYFPSLQ</sequence>
<protein>
    <submittedName>
        <fullName evidence="1">Uncharacterized protein</fullName>
    </submittedName>
</protein>
<dbReference type="AlphaFoldDB" id="A0A0W8EH32"/>
<gene>
    <name evidence="1" type="ORF">ASZ90_016694</name>
</gene>
<organism evidence="1">
    <name type="scientific">hydrocarbon metagenome</name>
    <dbReference type="NCBI Taxonomy" id="938273"/>
    <lineage>
        <taxon>unclassified sequences</taxon>
        <taxon>metagenomes</taxon>
        <taxon>ecological metagenomes</taxon>
    </lineage>
</organism>
<evidence type="ECO:0000313" key="1">
    <source>
        <dbReference type="EMBL" id="KUG07897.1"/>
    </source>
</evidence>